<organism evidence="2 3">
    <name type="scientific">Kingella pumchi</name>
    <dbReference type="NCBI Taxonomy" id="2779506"/>
    <lineage>
        <taxon>Bacteria</taxon>
        <taxon>Pseudomonadati</taxon>
        <taxon>Pseudomonadota</taxon>
        <taxon>Betaproteobacteria</taxon>
        <taxon>Neisseriales</taxon>
        <taxon>Neisseriaceae</taxon>
        <taxon>Kingella</taxon>
    </lineage>
</organism>
<dbReference type="InterPro" id="IPR014030">
    <property type="entry name" value="Ketoacyl_synth_N"/>
</dbReference>
<protein>
    <submittedName>
        <fullName evidence="2">Beta-ketoacyl synthase chain length factor</fullName>
    </submittedName>
</protein>
<reference evidence="2 3" key="1">
    <citation type="submission" date="2022-02" db="EMBL/GenBank/DDBJ databases">
        <title>Genome sequence data of Kingella unionensis sp. nov. strain CICC 24913 (CCUG 75125).</title>
        <authorList>
            <person name="Xiao M."/>
        </authorList>
    </citation>
    <scope>NUCLEOTIDE SEQUENCE [LARGE SCALE GENOMIC DNA]</scope>
    <source>
        <strain evidence="2 3">CICC 24913</strain>
    </source>
</reference>
<evidence type="ECO:0000313" key="3">
    <source>
        <dbReference type="Proteomes" id="UP001298424"/>
    </source>
</evidence>
<evidence type="ECO:0000313" key="2">
    <source>
        <dbReference type="EMBL" id="MCG6504600.1"/>
    </source>
</evidence>
<proteinExistence type="predicted"/>
<accession>A0ABS9NP86</accession>
<dbReference type="Proteomes" id="UP001298424">
    <property type="component" value="Unassembled WGS sequence"/>
</dbReference>
<dbReference type="EMBL" id="JAKOOW010000032">
    <property type="protein sequence ID" value="MCG6504600.1"/>
    <property type="molecule type" value="Genomic_DNA"/>
</dbReference>
<dbReference type="Pfam" id="PF13723">
    <property type="entry name" value="Ketoacyl-synt_2"/>
    <property type="match status" value="1"/>
</dbReference>
<comment type="caution">
    <text evidence="2">The sequence shown here is derived from an EMBL/GenBank/DDBJ whole genome shotgun (WGS) entry which is preliminary data.</text>
</comment>
<name>A0ABS9NP86_9NEIS</name>
<dbReference type="RefSeq" id="WP_238748113.1">
    <property type="nucleotide sequence ID" value="NZ_JAKOOW010000032.1"/>
</dbReference>
<sequence>MNASLSFSFNLLGWHAASTRLHSSEEWAAWAGGRLRAEDLPDTPPPVAFLPAMQRRRLGVSARLLFQAAHPLVAENERCPLVLASHDGEINRSFALWVGLLRENEVSPTSFGLSVHNALAGQWSMLRGDMSEYTALSVRGDGLEAALAEAAGFLADGTDKVLVAVVDEPLQAQYPAAPAERAPFPYALSMLLGRGDGWRLSAMPAAAGQQAQNGYWGALSWLQHELSGCLEWQHLYADKVWQWQKKRP</sequence>
<feature type="domain" description="Beta-ketoacyl synthase-like N-terminal" evidence="1">
    <location>
        <begin position="27"/>
        <end position="244"/>
    </location>
</feature>
<evidence type="ECO:0000259" key="1">
    <source>
        <dbReference type="Pfam" id="PF13723"/>
    </source>
</evidence>
<gene>
    <name evidence="2" type="ORF">MB824_08835</name>
</gene>
<keyword evidence="3" id="KW-1185">Reference proteome</keyword>